<evidence type="ECO:0000313" key="1">
    <source>
        <dbReference type="EMBL" id="ADB17129.1"/>
    </source>
</evidence>
<sequence>MLTVRPKVAELSFQLFGRALHPELFAVHKSQVISRGDYQATIDITSAGHVITWRYRGLTLTEVACSAQHPLPEKRRLLSYRLKGSRNDRVECRGGVMYHMNFELETVAPEVFWSFQEELTRENDPTGVLQTFDSSGRMALGAVSYIHPEARNRSLVVKAFHTFPDDSAVVKITSVFELP</sequence>
<reference evidence="1 2" key="1">
    <citation type="journal article" date="2009" name="Stand. Genomic Sci.">
        <title>Complete genome sequence of Pirellula staleyi type strain (ATCC 27377).</title>
        <authorList>
            <person name="Clum A."/>
            <person name="Tindall B.J."/>
            <person name="Sikorski J."/>
            <person name="Ivanova N."/>
            <person name="Mavrommatis K."/>
            <person name="Lucas S."/>
            <person name="Glavina del Rio T."/>
            <person name="Nolan M."/>
            <person name="Chen F."/>
            <person name="Tice H."/>
            <person name="Pitluck S."/>
            <person name="Cheng J.F."/>
            <person name="Chertkov O."/>
            <person name="Brettin T."/>
            <person name="Han C."/>
            <person name="Detter J.C."/>
            <person name="Kuske C."/>
            <person name="Bruce D."/>
            <person name="Goodwin L."/>
            <person name="Ovchinikova G."/>
            <person name="Pati A."/>
            <person name="Mikhailova N."/>
            <person name="Chen A."/>
            <person name="Palaniappan K."/>
            <person name="Land M."/>
            <person name="Hauser L."/>
            <person name="Chang Y.J."/>
            <person name="Jeffries C.D."/>
            <person name="Chain P."/>
            <person name="Rohde M."/>
            <person name="Goker M."/>
            <person name="Bristow J."/>
            <person name="Eisen J.A."/>
            <person name="Markowitz V."/>
            <person name="Hugenholtz P."/>
            <person name="Kyrpides N.C."/>
            <person name="Klenk H.P."/>
            <person name="Lapidus A."/>
        </authorList>
    </citation>
    <scope>NUCLEOTIDE SEQUENCE [LARGE SCALE GENOMIC DNA]</scope>
    <source>
        <strain evidence="2">ATCC 27377 / DSM 6068 / ICPB 4128</strain>
    </source>
</reference>
<proteinExistence type="predicted"/>
<dbReference type="Pfam" id="PF10936">
    <property type="entry name" value="DUF2617"/>
    <property type="match status" value="1"/>
</dbReference>
<dbReference type="Proteomes" id="UP000001887">
    <property type="component" value="Chromosome"/>
</dbReference>
<gene>
    <name evidence="1" type="ordered locus">Psta_2460</name>
</gene>
<dbReference type="AlphaFoldDB" id="D2R4R3"/>
<organism evidence="1 2">
    <name type="scientific">Pirellula staleyi (strain ATCC 27377 / DSM 6068 / ICPB 4128)</name>
    <name type="common">Pirella staleyi</name>
    <dbReference type="NCBI Taxonomy" id="530564"/>
    <lineage>
        <taxon>Bacteria</taxon>
        <taxon>Pseudomonadati</taxon>
        <taxon>Planctomycetota</taxon>
        <taxon>Planctomycetia</taxon>
        <taxon>Pirellulales</taxon>
        <taxon>Pirellulaceae</taxon>
        <taxon>Pirellula</taxon>
    </lineage>
</organism>
<dbReference type="InterPro" id="IPR024486">
    <property type="entry name" value="DUF2617"/>
</dbReference>
<dbReference type="OrthoDB" id="263569at2"/>
<evidence type="ECO:0008006" key="3">
    <source>
        <dbReference type="Google" id="ProtNLM"/>
    </source>
</evidence>
<dbReference type="KEGG" id="psl:Psta_2460"/>
<evidence type="ECO:0000313" key="2">
    <source>
        <dbReference type="Proteomes" id="UP000001887"/>
    </source>
</evidence>
<dbReference type="HOGENOM" id="CLU_123813_0_0_0"/>
<dbReference type="eggNOG" id="ENOG50321K5">
    <property type="taxonomic scope" value="Bacteria"/>
</dbReference>
<keyword evidence="2" id="KW-1185">Reference proteome</keyword>
<accession>D2R4R3</accession>
<protein>
    <recommendedName>
        <fullName evidence="3">DUF2617 domain-containing protein</fullName>
    </recommendedName>
</protein>
<name>D2R4R3_PIRSD</name>
<dbReference type="EMBL" id="CP001848">
    <property type="protein sequence ID" value="ADB17129.1"/>
    <property type="molecule type" value="Genomic_DNA"/>
</dbReference>